<proteinExistence type="predicted"/>
<dbReference type="Pfam" id="PF01548">
    <property type="entry name" value="DEDD_Tnp_IS110"/>
    <property type="match status" value="1"/>
</dbReference>
<protein>
    <submittedName>
        <fullName evidence="3">Putative transposase</fullName>
    </submittedName>
</protein>
<feature type="domain" description="Transposase IS116/IS110/IS902 C-terminal" evidence="2">
    <location>
        <begin position="222"/>
        <end position="306"/>
    </location>
</feature>
<gene>
    <name evidence="3" type="ORF">FRUB_09432</name>
</gene>
<dbReference type="InterPro" id="IPR002525">
    <property type="entry name" value="Transp_IS110-like_N"/>
</dbReference>
<sequence>MATDTIIAIDLGRFNSVACVYTRSTRAHTFRTLDTTPADVGRVLAAHPRAVVVIEACANAGWVHDQAIAAGYPVKVANTAAEAWKFQHLKRKTDKDDAVRLAELEAIGQLPTVALPDPATRERRALIAFRQELVGRRVACQNRIRALFAGHGLATPRGHRAWTATGLDGIAAQAKPLADCGPAELWKGMLDLAVTEYRALVDRIADAERALDVLAAADVRTTLLETIPGVGRRTAEAVAAHLGDPTRFASAKQVGAYAGLVPKQYQSGVTDRKGRITRRGPGVLRKLLVECAWCMLRYNPWARAQYARLTGGGASRKKPAIVALARKLLVRCWAILRSGQGWRADPVPAVVSG</sequence>
<evidence type="ECO:0000259" key="2">
    <source>
        <dbReference type="Pfam" id="PF02371"/>
    </source>
</evidence>
<dbReference type="NCBIfam" id="NF033542">
    <property type="entry name" value="transpos_IS110"/>
    <property type="match status" value="1"/>
</dbReference>
<name>A0A225D100_9BACT</name>
<dbReference type="GO" id="GO:0003677">
    <property type="term" value="F:DNA binding"/>
    <property type="evidence" value="ECO:0007669"/>
    <property type="project" value="InterPro"/>
</dbReference>
<organism evidence="3 4">
    <name type="scientific">Fimbriiglobus ruber</name>
    <dbReference type="NCBI Taxonomy" id="1908690"/>
    <lineage>
        <taxon>Bacteria</taxon>
        <taxon>Pseudomonadati</taxon>
        <taxon>Planctomycetota</taxon>
        <taxon>Planctomycetia</taxon>
        <taxon>Gemmatales</taxon>
        <taxon>Gemmataceae</taxon>
        <taxon>Fimbriiglobus</taxon>
    </lineage>
</organism>
<reference evidence="4" key="1">
    <citation type="submission" date="2017-06" db="EMBL/GenBank/DDBJ databases">
        <title>Genome analysis of Fimbriiglobus ruber SP5, the first member of the order Planctomycetales with confirmed chitinolytic capability.</title>
        <authorList>
            <person name="Ravin N.V."/>
            <person name="Rakitin A.L."/>
            <person name="Ivanova A.A."/>
            <person name="Beletsky A.V."/>
            <person name="Kulichevskaya I.S."/>
            <person name="Mardanov A.V."/>
            <person name="Dedysh S.N."/>
        </authorList>
    </citation>
    <scope>NUCLEOTIDE SEQUENCE [LARGE SCALE GENOMIC DNA]</scope>
    <source>
        <strain evidence="4">SP5</strain>
    </source>
</reference>
<dbReference type="GO" id="GO:0006313">
    <property type="term" value="P:DNA transposition"/>
    <property type="evidence" value="ECO:0007669"/>
    <property type="project" value="InterPro"/>
</dbReference>
<keyword evidence="4" id="KW-1185">Reference proteome</keyword>
<dbReference type="Proteomes" id="UP000214646">
    <property type="component" value="Unassembled WGS sequence"/>
</dbReference>
<dbReference type="Pfam" id="PF02371">
    <property type="entry name" value="Transposase_20"/>
    <property type="match status" value="1"/>
</dbReference>
<dbReference type="OrthoDB" id="273556at2"/>
<dbReference type="EMBL" id="NIDE01000018">
    <property type="protein sequence ID" value="OWK35271.1"/>
    <property type="molecule type" value="Genomic_DNA"/>
</dbReference>
<feature type="domain" description="Transposase IS110-like N-terminal" evidence="1">
    <location>
        <begin position="8"/>
        <end position="148"/>
    </location>
</feature>
<dbReference type="InterPro" id="IPR047650">
    <property type="entry name" value="Transpos_IS110"/>
</dbReference>
<dbReference type="PANTHER" id="PTHR33055:SF3">
    <property type="entry name" value="PUTATIVE TRANSPOSASE FOR IS117-RELATED"/>
    <property type="match status" value="1"/>
</dbReference>
<comment type="caution">
    <text evidence="3">The sequence shown here is derived from an EMBL/GenBank/DDBJ whole genome shotgun (WGS) entry which is preliminary data.</text>
</comment>
<accession>A0A225D100</accession>
<evidence type="ECO:0000313" key="4">
    <source>
        <dbReference type="Proteomes" id="UP000214646"/>
    </source>
</evidence>
<evidence type="ECO:0000313" key="3">
    <source>
        <dbReference type="EMBL" id="OWK35271.1"/>
    </source>
</evidence>
<dbReference type="PANTHER" id="PTHR33055">
    <property type="entry name" value="TRANSPOSASE FOR INSERTION SEQUENCE ELEMENT IS1111A"/>
    <property type="match status" value="1"/>
</dbReference>
<dbReference type="InterPro" id="IPR003346">
    <property type="entry name" value="Transposase_20"/>
</dbReference>
<evidence type="ECO:0000259" key="1">
    <source>
        <dbReference type="Pfam" id="PF01548"/>
    </source>
</evidence>
<dbReference type="RefSeq" id="WP_088259879.1">
    <property type="nucleotide sequence ID" value="NZ_NIDE01000018.1"/>
</dbReference>
<dbReference type="AlphaFoldDB" id="A0A225D100"/>
<dbReference type="GO" id="GO:0004803">
    <property type="term" value="F:transposase activity"/>
    <property type="evidence" value="ECO:0007669"/>
    <property type="project" value="InterPro"/>
</dbReference>